<name>A0A8J2ZAK3_9PROT</name>
<feature type="signal peptide" evidence="2">
    <location>
        <begin position="1"/>
        <end position="22"/>
    </location>
</feature>
<evidence type="ECO:0000256" key="2">
    <source>
        <dbReference type="SAM" id="SignalP"/>
    </source>
</evidence>
<feature type="region of interest" description="Disordered" evidence="1">
    <location>
        <begin position="200"/>
        <end position="222"/>
    </location>
</feature>
<sequence>MRVQAAILLLPLLAGLGPGGCASLAEAPGASIGRPQPAAPDARGARAASGGPARPAGAAPPAASAAERGEAGAGTPADTGLVAADAASAASGSSGVDGDDGGVWRVRADGTVGCALPGPLRVAVGEAARPASLSPTQHRSAIVAAFDEGRCLTAFRASEWALVRIEDDRALLRLTHPLPGPDEPPIELWFLRRHLVQPERAGRPGDAAGGPSRLADNDAARR</sequence>
<feature type="compositionally biased region" description="Low complexity" evidence="1">
    <location>
        <begin position="33"/>
        <end position="66"/>
    </location>
</feature>
<dbReference type="AlphaFoldDB" id="A0A8J2ZAK3"/>
<reference evidence="3 4" key="1">
    <citation type="journal article" date="2014" name="Int. J. Syst. Evol. Microbiol.">
        <title>Complete genome sequence of Corynebacterium casei LMG S-19264T (=DSM 44701T), isolated from a smear-ripened cheese.</title>
        <authorList>
            <consortium name="US DOE Joint Genome Institute (JGI-PGF)"/>
            <person name="Walter F."/>
            <person name="Albersmeier A."/>
            <person name="Kalinowski J."/>
            <person name="Ruckert C."/>
        </authorList>
    </citation>
    <scope>NUCLEOTIDE SEQUENCE [LARGE SCALE GENOMIC DNA]</scope>
    <source>
        <strain evidence="3 4">CGMCC 1.16330</strain>
    </source>
</reference>
<keyword evidence="2" id="KW-0732">Signal</keyword>
<feature type="chain" id="PRO_5035249062" evidence="2">
    <location>
        <begin position="23"/>
        <end position="222"/>
    </location>
</feature>
<comment type="caution">
    <text evidence="3">The sequence shown here is derived from an EMBL/GenBank/DDBJ whole genome shotgun (WGS) entry which is preliminary data.</text>
</comment>
<evidence type="ECO:0000256" key="1">
    <source>
        <dbReference type="SAM" id="MobiDB-lite"/>
    </source>
</evidence>
<accession>A0A8J2ZAK3</accession>
<gene>
    <name evidence="3" type="ORF">GCM10010964_16170</name>
</gene>
<protein>
    <submittedName>
        <fullName evidence="3">Uncharacterized protein</fullName>
    </submittedName>
</protein>
<dbReference type="EMBL" id="BMKS01000004">
    <property type="protein sequence ID" value="GGG29035.1"/>
    <property type="molecule type" value="Genomic_DNA"/>
</dbReference>
<keyword evidence="4" id="KW-1185">Reference proteome</keyword>
<feature type="region of interest" description="Disordered" evidence="1">
    <location>
        <begin position="32"/>
        <end position="78"/>
    </location>
</feature>
<feature type="compositionally biased region" description="Low complexity" evidence="1">
    <location>
        <begin position="204"/>
        <end position="213"/>
    </location>
</feature>
<proteinExistence type="predicted"/>
<dbReference type="Proteomes" id="UP000597507">
    <property type="component" value="Unassembled WGS sequence"/>
</dbReference>
<evidence type="ECO:0000313" key="4">
    <source>
        <dbReference type="Proteomes" id="UP000597507"/>
    </source>
</evidence>
<evidence type="ECO:0000313" key="3">
    <source>
        <dbReference type="EMBL" id="GGG29035.1"/>
    </source>
</evidence>
<organism evidence="3 4">
    <name type="scientific">Caldovatus sediminis</name>
    <dbReference type="NCBI Taxonomy" id="2041189"/>
    <lineage>
        <taxon>Bacteria</taxon>
        <taxon>Pseudomonadati</taxon>
        <taxon>Pseudomonadota</taxon>
        <taxon>Alphaproteobacteria</taxon>
        <taxon>Acetobacterales</taxon>
        <taxon>Roseomonadaceae</taxon>
        <taxon>Caldovatus</taxon>
    </lineage>
</organism>